<feature type="region of interest" description="Disordered" evidence="5">
    <location>
        <begin position="93"/>
        <end position="113"/>
    </location>
</feature>
<accession>A0ABV0RGY3</accession>
<evidence type="ECO:0000256" key="2">
    <source>
        <dbReference type="ARBA" id="ARBA00022763"/>
    </source>
</evidence>
<gene>
    <name evidence="7" type="ORF">XENOCAPTIV_002269</name>
</gene>
<name>A0ABV0RGY3_9TELE</name>
<evidence type="ECO:0000259" key="6">
    <source>
        <dbReference type="Pfam" id="PF12253"/>
    </source>
</evidence>
<comment type="subcellular location">
    <subcellularLocation>
        <location evidence="1">Nucleus</location>
    </subcellularLocation>
</comment>
<comment type="caution">
    <text evidence="7">The sequence shown here is derived from an EMBL/GenBank/DDBJ whole genome shotgun (WGS) entry which is preliminary data.</text>
</comment>
<sequence length="243" mass="27998">MCSSAISSKQYSSSPAAPMLHTLIVTCDMECIAVEASKPDGRPDRKRYGAMKLLQFHENYRPAYWGTWRKKSSHISPRCPLRQDKDLLDYEVDSDEEWEEEEPGESLSHSEGVSKYAEKKHPHVMGRMVYKCPLCWEENGDSNRPLNVLLRLVMVLRSRTITPIIEVNWFTLSYPHLVSCFPDLPRGVLLLLHCPPVGLLGLFKPNLEFSLHMLQMCRVSSFERRLLLVEEVLDITEQHPCRS</sequence>
<keyword evidence="3" id="KW-0234">DNA repair</keyword>
<keyword evidence="8" id="KW-1185">Reference proteome</keyword>
<proteinExistence type="predicted"/>
<evidence type="ECO:0000313" key="8">
    <source>
        <dbReference type="Proteomes" id="UP001434883"/>
    </source>
</evidence>
<organism evidence="7 8">
    <name type="scientific">Xenoophorus captivus</name>
    <dbReference type="NCBI Taxonomy" id="1517983"/>
    <lineage>
        <taxon>Eukaryota</taxon>
        <taxon>Metazoa</taxon>
        <taxon>Chordata</taxon>
        <taxon>Craniata</taxon>
        <taxon>Vertebrata</taxon>
        <taxon>Euteleostomi</taxon>
        <taxon>Actinopterygii</taxon>
        <taxon>Neopterygii</taxon>
        <taxon>Teleostei</taxon>
        <taxon>Neoteleostei</taxon>
        <taxon>Acanthomorphata</taxon>
        <taxon>Ovalentaria</taxon>
        <taxon>Atherinomorphae</taxon>
        <taxon>Cyprinodontiformes</taxon>
        <taxon>Goodeidae</taxon>
        <taxon>Xenoophorus</taxon>
    </lineage>
</organism>
<dbReference type="InterPro" id="IPR022043">
    <property type="entry name" value="CAF1A_DD"/>
</dbReference>
<dbReference type="PANTHER" id="PTHR15272">
    <property type="entry name" value="CHROMATIN ASSEMBLY FACTOR 1 SUBUNIT A CAF-1 SUBUNIT A"/>
    <property type="match status" value="1"/>
</dbReference>
<evidence type="ECO:0000256" key="5">
    <source>
        <dbReference type="SAM" id="MobiDB-lite"/>
    </source>
</evidence>
<protein>
    <recommendedName>
        <fullName evidence="6">Chromatin assembly factor 1 subunit A dimerization domain-containing protein</fullName>
    </recommendedName>
</protein>
<dbReference type="Pfam" id="PF12253">
    <property type="entry name" value="CAF1A_dimeriz"/>
    <property type="match status" value="1"/>
</dbReference>
<evidence type="ECO:0000256" key="4">
    <source>
        <dbReference type="ARBA" id="ARBA00023242"/>
    </source>
</evidence>
<dbReference type="Proteomes" id="UP001434883">
    <property type="component" value="Unassembled WGS sequence"/>
</dbReference>
<keyword evidence="2" id="KW-0227">DNA damage</keyword>
<feature type="domain" description="Chromatin assembly factor 1 subunit A dimerization" evidence="6">
    <location>
        <begin position="52"/>
        <end position="115"/>
    </location>
</feature>
<evidence type="ECO:0000313" key="7">
    <source>
        <dbReference type="EMBL" id="MEQ2206737.1"/>
    </source>
</evidence>
<evidence type="ECO:0000256" key="3">
    <source>
        <dbReference type="ARBA" id="ARBA00023204"/>
    </source>
</evidence>
<dbReference type="EMBL" id="JAHRIN010043236">
    <property type="protein sequence ID" value="MEQ2206737.1"/>
    <property type="molecule type" value="Genomic_DNA"/>
</dbReference>
<dbReference type="PANTHER" id="PTHR15272:SF0">
    <property type="entry name" value="CHROMATIN ASSEMBLY FACTOR 1 SUBUNIT A"/>
    <property type="match status" value="1"/>
</dbReference>
<feature type="compositionally biased region" description="Acidic residues" evidence="5">
    <location>
        <begin position="93"/>
        <end position="104"/>
    </location>
</feature>
<evidence type="ECO:0000256" key="1">
    <source>
        <dbReference type="ARBA" id="ARBA00004123"/>
    </source>
</evidence>
<keyword evidence="4" id="KW-0539">Nucleus</keyword>
<reference evidence="7 8" key="1">
    <citation type="submission" date="2021-06" db="EMBL/GenBank/DDBJ databases">
        <authorList>
            <person name="Palmer J.M."/>
        </authorList>
    </citation>
    <scope>NUCLEOTIDE SEQUENCE [LARGE SCALE GENOMIC DNA]</scope>
    <source>
        <strain evidence="7 8">XC_2019</strain>
        <tissue evidence="7">Muscle</tissue>
    </source>
</reference>